<dbReference type="GO" id="GO:0005886">
    <property type="term" value="C:plasma membrane"/>
    <property type="evidence" value="ECO:0007669"/>
    <property type="project" value="TreeGrafter"/>
</dbReference>
<evidence type="ECO:0000256" key="5">
    <source>
        <dbReference type="SAM" id="Phobius"/>
    </source>
</evidence>
<organism evidence="6 7">
    <name type="scientific">Roridomyces roridus</name>
    <dbReference type="NCBI Taxonomy" id="1738132"/>
    <lineage>
        <taxon>Eukaryota</taxon>
        <taxon>Fungi</taxon>
        <taxon>Dikarya</taxon>
        <taxon>Basidiomycota</taxon>
        <taxon>Agaricomycotina</taxon>
        <taxon>Agaricomycetes</taxon>
        <taxon>Agaricomycetidae</taxon>
        <taxon>Agaricales</taxon>
        <taxon>Marasmiineae</taxon>
        <taxon>Mycenaceae</taxon>
        <taxon>Roridomyces</taxon>
    </lineage>
</organism>
<keyword evidence="7" id="KW-1185">Reference proteome</keyword>
<feature type="transmembrane region" description="Helical" evidence="5">
    <location>
        <begin position="131"/>
        <end position="153"/>
    </location>
</feature>
<keyword evidence="3 5" id="KW-1133">Transmembrane helix</keyword>
<reference evidence="6" key="1">
    <citation type="submission" date="2023-03" db="EMBL/GenBank/DDBJ databases">
        <title>Massive genome expansion in bonnet fungi (Mycena s.s.) driven by repeated elements and novel gene families across ecological guilds.</title>
        <authorList>
            <consortium name="Lawrence Berkeley National Laboratory"/>
            <person name="Harder C.B."/>
            <person name="Miyauchi S."/>
            <person name="Viragh M."/>
            <person name="Kuo A."/>
            <person name="Thoen E."/>
            <person name="Andreopoulos B."/>
            <person name="Lu D."/>
            <person name="Skrede I."/>
            <person name="Drula E."/>
            <person name="Henrissat B."/>
            <person name="Morin E."/>
            <person name="Kohler A."/>
            <person name="Barry K."/>
            <person name="LaButti K."/>
            <person name="Morin E."/>
            <person name="Salamov A."/>
            <person name="Lipzen A."/>
            <person name="Mereny Z."/>
            <person name="Hegedus B."/>
            <person name="Baldrian P."/>
            <person name="Stursova M."/>
            <person name="Weitz H."/>
            <person name="Taylor A."/>
            <person name="Grigoriev I.V."/>
            <person name="Nagy L.G."/>
            <person name="Martin F."/>
            <person name="Kauserud H."/>
        </authorList>
    </citation>
    <scope>NUCLEOTIDE SEQUENCE</scope>
    <source>
        <strain evidence="6">9284</strain>
    </source>
</reference>
<protein>
    <submittedName>
        <fullName evidence="6">RTA1 like protein-domain-containing protein</fullName>
    </submittedName>
</protein>
<accession>A0AAD7B1M6</accession>
<dbReference type="Proteomes" id="UP001221142">
    <property type="component" value="Unassembled WGS sequence"/>
</dbReference>
<feature type="transmembrane region" description="Helical" evidence="5">
    <location>
        <begin position="28"/>
        <end position="45"/>
    </location>
</feature>
<dbReference type="PANTHER" id="PTHR31465">
    <property type="entry name" value="PROTEIN RTA1-RELATED"/>
    <property type="match status" value="1"/>
</dbReference>
<evidence type="ECO:0000313" key="6">
    <source>
        <dbReference type="EMBL" id="KAJ7607918.1"/>
    </source>
</evidence>
<evidence type="ECO:0000256" key="1">
    <source>
        <dbReference type="ARBA" id="ARBA00004141"/>
    </source>
</evidence>
<name>A0AAD7B1M6_9AGAR</name>
<feature type="transmembrane region" description="Helical" evidence="5">
    <location>
        <begin position="91"/>
        <end position="110"/>
    </location>
</feature>
<gene>
    <name evidence="6" type="ORF">FB45DRAFT_1130621</name>
</gene>
<comment type="subcellular location">
    <subcellularLocation>
        <location evidence="1">Membrane</location>
        <topology evidence="1">Multi-pass membrane protein</topology>
    </subcellularLocation>
</comment>
<dbReference type="Pfam" id="PF04479">
    <property type="entry name" value="RTA1"/>
    <property type="match status" value="1"/>
</dbReference>
<dbReference type="PANTHER" id="PTHR31465:SF9">
    <property type="entry name" value="SPHINGOID LONG-CHAIN BASE TRANSPORTER RSB1"/>
    <property type="match status" value="1"/>
</dbReference>
<sequence length="294" mass="32632">MSGILNITGLPPSEADVYYYGYIPQERVAIIFVVLFGVAAVTHIVQAAYYKLWWLYPTVIAACIGEILGWAGRLWSSREPQRSEPYLMHHILTATVLAPTPLLAADFIILSSIVEELPLGERYSWLTPRRYTAIFLSSDVIALAIQAVGGGLVSGAQTLALANRYAHIVLAGILFQLVVIILFSVLGIDLVRRYIQDKPVRGKAERQLRSPTKMPIPKRLKWMLAVLAVSIIALFIRSIYRTVELSDGWSGRIIETEVYFNVFDGSMVIIAVYAVMVGHPGLLLGLPGREAMNY</sequence>
<dbReference type="InterPro" id="IPR007568">
    <property type="entry name" value="RTA1"/>
</dbReference>
<keyword evidence="2 5" id="KW-0812">Transmembrane</keyword>
<dbReference type="GO" id="GO:0000324">
    <property type="term" value="C:fungal-type vacuole"/>
    <property type="evidence" value="ECO:0007669"/>
    <property type="project" value="TreeGrafter"/>
</dbReference>
<comment type="caution">
    <text evidence="6">The sequence shown here is derived from an EMBL/GenBank/DDBJ whole genome shotgun (WGS) entry which is preliminary data.</text>
</comment>
<dbReference type="AlphaFoldDB" id="A0AAD7B1M6"/>
<evidence type="ECO:0000256" key="2">
    <source>
        <dbReference type="ARBA" id="ARBA00022692"/>
    </source>
</evidence>
<feature type="transmembrane region" description="Helical" evidence="5">
    <location>
        <begin position="165"/>
        <end position="191"/>
    </location>
</feature>
<dbReference type="EMBL" id="JARKIF010000047">
    <property type="protein sequence ID" value="KAJ7607918.1"/>
    <property type="molecule type" value="Genomic_DNA"/>
</dbReference>
<evidence type="ECO:0000256" key="4">
    <source>
        <dbReference type="ARBA" id="ARBA00023136"/>
    </source>
</evidence>
<feature type="transmembrane region" description="Helical" evidence="5">
    <location>
        <begin position="52"/>
        <end position="71"/>
    </location>
</feature>
<evidence type="ECO:0000256" key="3">
    <source>
        <dbReference type="ARBA" id="ARBA00022989"/>
    </source>
</evidence>
<evidence type="ECO:0000313" key="7">
    <source>
        <dbReference type="Proteomes" id="UP001221142"/>
    </source>
</evidence>
<proteinExistence type="predicted"/>
<feature type="transmembrane region" description="Helical" evidence="5">
    <location>
        <begin position="222"/>
        <end position="240"/>
    </location>
</feature>
<keyword evidence="4 5" id="KW-0472">Membrane</keyword>
<feature type="transmembrane region" description="Helical" evidence="5">
    <location>
        <begin position="267"/>
        <end position="286"/>
    </location>
</feature>